<accession>X1LK41</accession>
<dbReference type="EMBL" id="BARV01009605">
    <property type="protein sequence ID" value="GAI02760.1"/>
    <property type="molecule type" value="Genomic_DNA"/>
</dbReference>
<feature type="non-terminal residue" evidence="1">
    <location>
        <position position="1"/>
    </location>
</feature>
<reference evidence="1" key="1">
    <citation type="journal article" date="2014" name="Front. Microbiol.">
        <title>High frequency of phylogenetically diverse reductive dehalogenase-homologous genes in deep subseafloor sedimentary metagenomes.</title>
        <authorList>
            <person name="Kawai M."/>
            <person name="Futagami T."/>
            <person name="Toyoda A."/>
            <person name="Takaki Y."/>
            <person name="Nishi S."/>
            <person name="Hori S."/>
            <person name="Arai W."/>
            <person name="Tsubouchi T."/>
            <person name="Morono Y."/>
            <person name="Uchiyama I."/>
            <person name="Ito T."/>
            <person name="Fujiyama A."/>
            <person name="Inagaki F."/>
            <person name="Takami H."/>
        </authorList>
    </citation>
    <scope>NUCLEOTIDE SEQUENCE</scope>
    <source>
        <strain evidence="1">Expedition CK06-06</strain>
    </source>
</reference>
<protein>
    <submittedName>
        <fullName evidence="1">Uncharacterized protein</fullName>
    </submittedName>
</protein>
<name>X1LK41_9ZZZZ</name>
<organism evidence="1">
    <name type="scientific">marine sediment metagenome</name>
    <dbReference type="NCBI Taxonomy" id="412755"/>
    <lineage>
        <taxon>unclassified sequences</taxon>
        <taxon>metagenomes</taxon>
        <taxon>ecological metagenomes</taxon>
    </lineage>
</organism>
<proteinExistence type="predicted"/>
<comment type="caution">
    <text evidence="1">The sequence shown here is derived from an EMBL/GenBank/DDBJ whole genome shotgun (WGS) entry which is preliminary data.</text>
</comment>
<sequence>AIKNINKSQHFGANPFELQIALGHPTLEMTRRYTQALGFEDVFKRHVLASPVDRMGIK</sequence>
<dbReference type="AlphaFoldDB" id="X1LK41"/>
<gene>
    <name evidence="1" type="ORF">S06H3_18886</name>
</gene>
<evidence type="ECO:0000313" key="1">
    <source>
        <dbReference type="EMBL" id="GAI02760.1"/>
    </source>
</evidence>